<accession>A0A1B7N872</accession>
<proteinExistence type="predicted"/>
<dbReference type="PANTHER" id="PTHR37534">
    <property type="entry name" value="TRANSCRIPTIONAL ACTIVATOR PROTEIN UGA3"/>
    <property type="match status" value="1"/>
</dbReference>
<dbReference type="PROSITE" id="PS00463">
    <property type="entry name" value="ZN2_CY6_FUNGAL_1"/>
    <property type="match status" value="1"/>
</dbReference>
<evidence type="ECO:0000256" key="2">
    <source>
        <dbReference type="SAM" id="MobiDB-lite"/>
    </source>
</evidence>
<dbReference type="STRING" id="1314800.A0A1B7N872"/>
<dbReference type="InterPro" id="IPR036864">
    <property type="entry name" value="Zn2-C6_fun-type_DNA-bd_sf"/>
</dbReference>
<keyword evidence="1" id="KW-0539">Nucleus</keyword>
<keyword evidence="5" id="KW-1185">Reference proteome</keyword>
<dbReference type="InterPro" id="IPR001138">
    <property type="entry name" value="Zn2Cys6_DnaBD"/>
</dbReference>
<feature type="region of interest" description="Disordered" evidence="2">
    <location>
        <begin position="101"/>
        <end position="208"/>
    </location>
</feature>
<dbReference type="CDD" id="cd00067">
    <property type="entry name" value="GAL4"/>
    <property type="match status" value="1"/>
</dbReference>
<organism evidence="4 5">
    <name type="scientific">Rhizopogon vinicolor AM-OR11-026</name>
    <dbReference type="NCBI Taxonomy" id="1314800"/>
    <lineage>
        <taxon>Eukaryota</taxon>
        <taxon>Fungi</taxon>
        <taxon>Dikarya</taxon>
        <taxon>Basidiomycota</taxon>
        <taxon>Agaricomycotina</taxon>
        <taxon>Agaricomycetes</taxon>
        <taxon>Agaricomycetidae</taxon>
        <taxon>Boletales</taxon>
        <taxon>Suillineae</taxon>
        <taxon>Rhizopogonaceae</taxon>
        <taxon>Rhizopogon</taxon>
    </lineage>
</organism>
<dbReference type="SMART" id="SM00066">
    <property type="entry name" value="GAL4"/>
    <property type="match status" value="1"/>
</dbReference>
<dbReference type="InParanoid" id="A0A1B7N872"/>
<dbReference type="SUPFAM" id="SSF57701">
    <property type="entry name" value="Zn2/Cys6 DNA-binding domain"/>
    <property type="match status" value="1"/>
</dbReference>
<feature type="region of interest" description="Disordered" evidence="2">
    <location>
        <begin position="56"/>
        <end position="77"/>
    </location>
</feature>
<feature type="domain" description="Zn(2)-C6 fungal-type" evidence="3">
    <location>
        <begin position="79"/>
        <end position="109"/>
    </location>
</feature>
<sequence>MKDLPHENLPPILPIHPLGESMAYSSSTPNPCIPPASYHSLTAYASAGHDYNVVQQPRQEPRQEPQQRKRPKYTRSKTGCMTCRVKKIKCDEAKPNCMRCTHGQRDCTWPEGVPARKKSTPRKDSIDGRPSTADSSGLSETSTPPTRDSTPPKPRLSNDYNQPSMSRRQSDVFAPVPHVKFEEDPNFRLGPEPDPPRRQLAPHGYHAHSSQNPNVLSMISEMQPYPPQRYDSAYANPTAHLHPTAAPRLIPPHPSQHHVNMRPISHQHATAQHWNQHPMMPSVNTMDPFQFQNPQERHLVGPSSNDHHPRYP</sequence>
<dbReference type="Pfam" id="PF00172">
    <property type="entry name" value="Zn_clus"/>
    <property type="match status" value="1"/>
</dbReference>
<dbReference type="Proteomes" id="UP000092154">
    <property type="component" value="Unassembled WGS sequence"/>
</dbReference>
<evidence type="ECO:0000313" key="5">
    <source>
        <dbReference type="Proteomes" id="UP000092154"/>
    </source>
</evidence>
<dbReference type="PANTHER" id="PTHR37534:SF46">
    <property type="entry name" value="ZN(II)2CYS6 TRANSCRIPTION FACTOR (EUROFUNG)"/>
    <property type="match status" value="1"/>
</dbReference>
<dbReference type="EMBL" id="KV448191">
    <property type="protein sequence ID" value="OAX41072.1"/>
    <property type="molecule type" value="Genomic_DNA"/>
</dbReference>
<protein>
    <recommendedName>
        <fullName evidence="3">Zn(2)-C6 fungal-type domain-containing protein</fullName>
    </recommendedName>
</protein>
<dbReference type="Gene3D" id="4.10.240.10">
    <property type="entry name" value="Zn(2)-C6 fungal-type DNA-binding domain"/>
    <property type="match status" value="1"/>
</dbReference>
<gene>
    <name evidence="4" type="ORF">K503DRAFT_864148</name>
</gene>
<dbReference type="GO" id="GO:0000981">
    <property type="term" value="F:DNA-binding transcription factor activity, RNA polymerase II-specific"/>
    <property type="evidence" value="ECO:0007669"/>
    <property type="project" value="InterPro"/>
</dbReference>
<dbReference type="GO" id="GO:0008270">
    <property type="term" value="F:zinc ion binding"/>
    <property type="evidence" value="ECO:0007669"/>
    <property type="project" value="InterPro"/>
</dbReference>
<dbReference type="OrthoDB" id="5419315at2759"/>
<evidence type="ECO:0000259" key="3">
    <source>
        <dbReference type="PROSITE" id="PS50048"/>
    </source>
</evidence>
<feature type="compositionally biased region" description="Basic and acidic residues" evidence="2">
    <location>
        <begin position="295"/>
        <end position="312"/>
    </location>
</feature>
<evidence type="ECO:0000256" key="1">
    <source>
        <dbReference type="ARBA" id="ARBA00023242"/>
    </source>
</evidence>
<dbReference type="AlphaFoldDB" id="A0A1B7N872"/>
<name>A0A1B7N872_9AGAM</name>
<feature type="region of interest" description="Disordered" evidence="2">
    <location>
        <begin position="278"/>
        <end position="312"/>
    </location>
</feature>
<feature type="compositionally biased region" description="Polar residues" evidence="2">
    <location>
        <begin position="158"/>
        <end position="167"/>
    </location>
</feature>
<reference evidence="4 5" key="1">
    <citation type="submission" date="2016-06" db="EMBL/GenBank/DDBJ databases">
        <title>Comparative genomics of the ectomycorrhizal sister species Rhizopogon vinicolor and Rhizopogon vesiculosus (Basidiomycota: Boletales) reveals a divergence of the mating type B locus.</title>
        <authorList>
            <consortium name="DOE Joint Genome Institute"/>
            <person name="Mujic A.B."/>
            <person name="Kuo A."/>
            <person name="Tritt A."/>
            <person name="Lipzen A."/>
            <person name="Chen C."/>
            <person name="Johnson J."/>
            <person name="Sharma A."/>
            <person name="Barry K."/>
            <person name="Grigoriev I.V."/>
            <person name="Spatafora J.W."/>
        </authorList>
    </citation>
    <scope>NUCLEOTIDE SEQUENCE [LARGE SCALE GENOMIC DNA]</scope>
    <source>
        <strain evidence="4 5">AM-OR11-026</strain>
    </source>
</reference>
<evidence type="ECO:0000313" key="4">
    <source>
        <dbReference type="EMBL" id="OAX41072.1"/>
    </source>
</evidence>
<dbReference type="PROSITE" id="PS50048">
    <property type="entry name" value="ZN2_CY6_FUNGAL_2"/>
    <property type="match status" value="1"/>
</dbReference>
<feature type="compositionally biased region" description="Polar residues" evidence="2">
    <location>
        <begin position="282"/>
        <end position="294"/>
    </location>
</feature>